<feature type="region of interest" description="Disordered" evidence="1">
    <location>
        <begin position="1"/>
        <end position="25"/>
    </location>
</feature>
<name>A0A2L2TLB5_9HYPO</name>
<dbReference type="Proteomes" id="UP000245910">
    <property type="component" value="Chromosome I"/>
</dbReference>
<dbReference type="AlphaFoldDB" id="A0A2L2TLB5"/>
<keyword evidence="3" id="KW-1185">Reference proteome</keyword>
<evidence type="ECO:0000313" key="2">
    <source>
        <dbReference type="EMBL" id="CEI65337.1"/>
    </source>
</evidence>
<evidence type="ECO:0000313" key="3">
    <source>
        <dbReference type="Proteomes" id="UP000245910"/>
    </source>
</evidence>
<feature type="compositionally biased region" description="Polar residues" evidence="1">
    <location>
        <begin position="1"/>
        <end position="18"/>
    </location>
</feature>
<accession>A0A2L2TLB5</accession>
<proteinExistence type="predicted"/>
<sequence length="177" mass="19171">MQLPTTPTKTGNLPGSHSATDKPPCTFSSPCRKCEIRMILRGQYSSSHQGEHECISQWDDAIQKAKIVVKAEASSSAPNISTGRPLVPTSKQAASAITFKVPFEDAIKIVEVAPSEETKLDAVPQGIANSMDVVVMQQKAMISALVKQQTMMLNIIVDMNKNMMSAVEDSHLGLENM</sequence>
<evidence type="ECO:0000256" key="1">
    <source>
        <dbReference type="SAM" id="MobiDB-lite"/>
    </source>
</evidence>
<organism evidence="2 3">
    <name type="scientific">Fusarium venenatum</name>
    <dbReference type="NCBI Taxonomy" id="56646"/>
    <lineage>
        <taxon>Eukaryota</taxon>
        <taxon>Fungi</taxon>
        <taxon>Dikarya</taxon>
        <taxon>Ascomycota</taxon>
        <taxon>Pezizomycotina</taxon>
        <taxon>Sordariomycetes</taxon>
        <taxon>Hypocreomycetidae</taxon>
        <taxon>Hypocreales</taxon>
        <taxon>Nectriaceae</taxon>
        <taxon>Fusarium</taxon>
    </lineage>
</organism>
<dbReference type="EMBL" id="LN649229">
    <property type="protein sequence ID" value="CEI65337.1"/>
    <property type="molecule type" value="Genomic_DNA"/>
</dbReference>
<reference evidence="3" key="1">
    <citation type="submission" date="2014-10" db="EMBL/GenBank/DDBJ databases">
        <authorList>
            <person name="King R."/>
        </authorList>
    </citation>
    <scope>NUCLEOTIDE SEQUENCE [LARGE SCALE GENOMIC DNA]</scope>
    <source>
        <strain evidence="3">A3/5</strain>
    </source>
</reference>
<protein>
    <submittedName>
        <fullName evidence="2">Uncharacterized protein</fullName>
    </submittedName>
</protein>